<dbReference type="Proteomes" id="UP001209317">
    <property type="component" value="Unassembled WGS sequence"/>
</dbReference>
<dbReference type="RefSeq" id="WP_263038849.1">
    <property type="nucleotide sequence ID" value="NZ_JAOTPL010000024.1"/>
</dbReference>
<sequence>MIAVISGDIINSERASSAVLMKTLKDFFKGFGKSPGDWEIYRGDQFQLALKDGEAAFVASIHLKSVVKKLDNVDVRIAIGLGEKSYHARKITEANGSAFVHSGRKLDALKAENVNLAIQSDFAEFDAEMNLFFKFASTFMDEWSAVSCEIVSTLLEHSERTQLEIAEILNINQSAVSQRRKRANFDLLMELNQHYIHRVKQLPA</sequence>
<dbReference type="Pfam" id="PF16264">
    <property type="entry name" value="SatD"/>
    <property type="match status" value="1"/>
</dbReference>
<evidence type="ECO:0000313" key="1">
    <source>
        <dbReference type="EMBL" id="MCU7695361.1"/>
    </source>
</evidence>
<proteinExistence type="predicted"/>
<accession>A0AAE3IQL4</accession>
<dbReference type="EMBL" id="JAOTPL010000024">
    <property type="protein sequence ID" value="MCU7695361.1"/>
    <property type="molecule type" value="Genomic_DNA"/>
</dbReference>
<organism evidence="1 2">
    <name type="scientific">Haoranjiania flava</name>
    <dbReference type="NCBI Taxonomy" id="1856322"/>
    <lineage>
        <taxon>Bacteria</taxon>
        <taxon>Pseudomonadati</taxon>
        <taxon>Bacteroidota</taxon>
        <taxon>Chitinophagia</taxon>
        <taxon>Chitinophagales</taxon>
        <taxon>Chitinophagaceae</taxon>
        <taxon>Haoranjiania</taxon>
    </lineage>
</organism>
<evidence type="ECO:0000313" key="2">
    <source>
        <dbReference type="Proteomes" id="UP001209317"/>
    </source>
</evidence>
<dbReference type="AlphaFoldDB" id="A0AAE3IQL4"/>
<reference evidence="1" key="1">
    <citation type="submission" date="2022-10" db="EMBL/GenBank/DDBJ databases">
        <authorList>
            <person name="Kim H.S."/>
            <person name="Kim J.-S."/>
            <person name="Suh M.K."/>
            <person name="Eom M.K."/>
            <person name="Lee J.-S."/>
        </authorList>
    </citation>
    <scope>NUCLEOTIDE SEQUENCE</scope>
    <source>
        <strain evidence="1">LIP-5</strain>
    </source>
</reference>
<protein>
    <submittedName>
        <fullName evidence="1">SatD family protein</fullName>
    </submittedName>
</protein>
<dbReference type="InterPro" id="IPR032580">
    <property type="entry name" value="SatD"/>
</dbReference>
<gene>
    <name evidence="1" type="ORF">OD355_12610</name>
</gene>
<keyword evidence="2" id="KW-1185">Reference proteome</keyword>
<comment type="caution">
    <text evidence="1">The sequence shown here is derived from an EMBL/GenBank/DDBJ whole genome shotgun (WGS) entry which is preliminary data.</text>
</comment>
<name>A0AAE3IQL4_9BACT</name>